<keyword evidence="2" id="KW-1185">Reference proteome</keyword>
<reference evidence="1 2" key="1">
    <citation type="journal article" date="2018" name="ACS Chem. Biol.">
        <title>Ketoreductase domain dysfunction expands chemodiversity: malyngamide biosynthesis in the cyanobacterium Okeania hirsuta.</title>
        <authorList>
            <person name="Moss N.A."/>
            <person name="Leao T."/>
            <person name="Rankin M."/>
            <person name="McCullough T.M."/>
            <person name="Qu P."/>
            <person name="Korobeynikov A."/>
            <person name="Smith J.L."/>
            <person name="Gerwick L."/>
            <person name="Gerwick W.H."/>
        </authorList>
    </citation>
    <scope>NUCLEOTIDE SEQUENCE [LARGE SCALE GENOMIC DNA]</scope>
    <source>
        <strain evidence="1 2">PAB10Feb10-1</strain>
    </source>
</reference>
<gene>
    <name evidence="1" type="ORF">D5R40_14425</name>
</gene>
<dbReference type="AlphaFoldDB" id="A0A3N6P2Q9"/>
<evidence type="ECO:0000313" key="2">
    <source>
        <dbReference type="Proteomes" id="UP000269154"/>
    </source>
</evidence>
<name>A0A3N6P2Q9_9CYAN</name>
<dbReference type="OrthoDB" id="115856at2"/>
<proteinExistence type="predicted"/>
<accession>A0A3N6P2Q9</accession>
<dbReference type="Gene3D" id="3.40.190.10">
    <property type="entry name" value="Periplasmic binding protein-like II"/>
    <property type="match status" value="1"/>
</dbReference>
<dbReference type="SUPFAM" id="SSF53850">
    <property type="entry name" value="Periplasmic binding protein-like II"/>
    <property type="match status" value="1"/>
</dbReference>
<evidence type="ECO:0000313" key="1">
    <source>
        <dbReference type="EMBL" id="RQH42336.1"/>
    </source>
</evidence>
<dbReference type="EMBL" id="RCBY01000072">
    <property type="protein sequence ID" value="RQH42336.1"/>
    <property type="molecule type" value="Genomic_DNA"/>
</dbReference>
<sequence>MEFGPIVFYDGQGIFVRKNSEVKSLNDLNGKVICVQTETTTQKNLEDEKKKRNLTFKIRPLKDEKDVYRL</sequence>
<comment type="caution">
    <text evidence="1">The sequence shown here is derived from an EMBL/GenBank/DDBJ whole genome shotgun (WGS) entry which is preliminary data.</text>
</comment>
<dbReference type="Proteomes" id="UP000269154">
    <property type="component" value="Unassembled WGS sequence"/>
</dbReference>
<protein>
    <submittedName>
        <fullName evidence="1">Uncharacterized protein</fullName>
    </submittedName>
</protein>
<organism evidence="1 2">
    <name type="scientific">Okeania hirsuta</name>
    <dbReference type="NCBI Taxonomy" id="1458930"/>
    <lineage>
        <taxon>Bacteria</taxon>
        <taxon>Bacillati</taxon>
        <taxon>Cyanobacteriota</taxon>
        <taxon>Cyanophyceae</taxon>
        <taxon>Oscillatoriophycideae</taxon>
        <taxon>Oscillatoriales</taxon>
        <taxon>Microcoleaceae</taxon>
        <taxon>Okeania</taxon>
    </lineage>
</organism>